<feature type="transmembrane region" description="Helical" evidence="12">
    <location>
        <begin position="211"/>
        <end position="234"/>
    </location>
</feature>
<dbReference type="OrthoDB" id="432881at2759"/>
<dbReference type="InterPro" id="IPR006593">
    <property type="entry name" value="Cyt_b561/ferric_Rdtase_TM"/>
</dbReference>
<evidence type="ECO:0000313" key="15">
    <source>
        <dbReference type="Proteomes" id="UP001152592"/>
    </source>
</evidence>
<keyword evidence="9" id="KW-0408">Iron</keyword>
<name>A0A9W4JQ52_9EURO</name>
<evidence type="ECO:0000313" key="14">
    <source>
        <dbReference type="EMBL" id="CAG8413385.1"/>
    </source>
</evidence>
<evidence type="ECO:0000256" key="3">
    <source>
        <dbReference type="ARBA" id="ARBA00022448"/>
    </source>
</evidence>
<keyword evidence="8 12" id="KW-1133">Transmembrane helix</keyword>
<dbReference type="GO" id="GO:0046872">
    <property type="term" value="F:metal ion binding"/>
    <property type="evidence" value="ECO:0007669"/>
    <property type="project" value="UniProtKB-KW"/>
</dbReference>
<feature type="domain" description="Cytochrome b561" evidence="13">
    <location>
        <begin position="40"/>
        <end position="241"/>
    </location>
</feature>
<dbReference type="PANTHER" id="PTHR15422:SF45">
    <property type="entry name" value="CYTOCHROME B561 DOMAIN-CONTAINING PROTEIN"/>
    <property type="match status" value="1"/>
</dbReference>
<evidence type="ECO:0000256" key="11">
    <source>
        <dbReference type="SAM" id="MobiDB-lite"/>
    </source>
</evidence>
<gene>
    <name evidence="14" type="ORF">PSALAMII_LOCUS8936</name>
</gene>
<reference evidence="14" key="1">
    <citation type="submission" date="2021-07" db="EMBL/GenBank/DDBJ databases">
        <authorList>
            <person name="Branca A.L. A."/>
        </authorList>
    </citation>
    <scope>NUCLEOTIDE SEQUENCE</scope>
</reference>
<evidence type="ECO:0000256" key="12">
    <source>
        <dbReference type="SAM" id="Phobius"/>
    </source>
</evidence>
<evidence type="ECO:0000256" key="6">
    <source>
        <dbReference type="ARBA" id="ARBA00022723"/>
    </source>
</evidence>
<dbReference type="CDD" id="cd08761">
    <property type="entry name" value="Cyt_b561_CYB561D2_like"/>
    <property type="match status" value="1"/>
</dbReference>
<dbReference type="InterPro" id="IPR045150">
    <property type="entry name" value="CYB561D1/2"/>
</dbReference>
<evidence type="ECO:0000256" key="4">
    <source>
        <dbReference type="ARBA" id="ARBA00022617"/>
    </source>
</evidence>
<keyword evidence="7" id="KW-0249">Electron transport</keyword>
<feature type="region of interest" description="Disordered" evidence="11">
    <location>
        <begin position="1"/>
        <end position="30"/>
    </location>
</feature>
<accession>A0A9W4JQ52</accession>
<comment type="caution">
    <text evidence="14">The sequence shown here is derived from an EMBL/GenBank/DDBJ whole genome shotgun (WGS) entry which is preliminary data.</text>
</comment>
<evidence type="ECO:0000256" key="8">
    <source>
        <dbReference type="ARBA" id="ARBA00022989"/>
    </source>
</evidence>
<evidence type="ECO:0000259" key="13">
    <source>
        <dbReference type="PROSITE" id="PS50939"/>
    </source>
</evidence>
<dbReference type="GO" id="GO:0016020">
    <property type="term" value="C:membrane"/>
    <property type="evidence" value="ECO:0007669"/>
    <property type="project" value="UniProtKB-SubCell"/>
</dbReference>
<sequence length="243" mass="26435">MSPAARSSPDDSVTDYARDDEPLLNHGEGATRKSDEGIYRNLFSGTACIAQAGIWILAVLVWNGVLSQPPSFFTPHPLLGVSALLLQVQATLIVQPTTTPQQKLQGTRIHHLVQLISVIMFLSAFVIIEMNKIEASYPHFTSLHGKLGLATCISIVLQAMIGVVQYFVPIAVLGSVDAGKRIYKYHRWSGHALLLLEMATVMAAIENTYAFMGMYIPLSGVLVAILLTLLGVGLRIQKQKLGL</sequence>
<feature type="transmembrane region" description="Helical" evidence="12">
    <location>
        <begin position="109"/>
        <end position="128"/>
    </location>
</feature>
<evidence type="ECO:0000256" key="7">
    <source>
        <dbReference type="ARBA" id="ARBA00022982"/>
    </source>
</evidence>
<comment type="subcellular location">
    <subcellularLocation>
        <location evidence="2">Membrane</location>
        <topology evidence="2">Multi-pass membrane protein</topology>
    </subcellularLocation>
</comment>
<dbReference type="PROSITE" id="PS50939">
    <property type="entry name" value="CYTOCHROME_B561"/>
    <property type="match status" value="1"/>
</dbReference>
<evidence type="ECO:0000256" key="2">
    <source>
        <dbReference type="ARBA" id="ARBA00004141"/>
    </source>
</evidence>
<evidence type="ECO:0000256" key="5">
    <source>
        <dbReference type="ARBA" id="ARBA00022692"/>
    </source>
</evidence>
<dbReference type="GO" id="GO:0140575">
    <property type="term" value="F:transmembrane monodehydroascorbate reductase activity"/>
    <property type="evidence" value="ECO:0007669"/>
    <property type="project" value="InterPro"/>
</dbReference>
<feature type="compositionally biased region" description="Basic and acidic residues" evidence="11">
    <location>
        <begin position="16"/>
        <end position="30"/>
    </location>
</feature>
<dbReference type="Gene3D" id="1.20.120.1770">
    <property type="match status" value="1"/>
</dbReference>
<organism evidence="14 15">
    <name type="scientific">Penicillium salamii</name>
    <dbReference type="NCBI Taxonomy" id="1612424"/>
    <lineage>
        <taxon>Eukaryota</taxon>
        <taxon>Fungi</taxon>
        <taxon>Dikarya</taxon>
        <taxon>Ascomycota</taxon>
        <taxon>Pezizomycotina</taxon>
        <taxon>Eurotiomycetes</taxon>
        <taxon>Eurotiomycetidae</taxon>
        <taxon>Eurotiales</taxon>
        <taxon>Aspergillaceae</taxon>
        <taxon>Penicillium</taxon>
    </lineage>
</organism>
<dbReference type="SMART" id="SM00665">
    <property type="entry name" value="B561"/>
    <property type="match status" value="1"/>
</dbReference>
<dbReference type="PANTHER" id="PTHR15422">
    <property type="entry name" value="OS05G0565100 PROTEIN"/>
    <property type="match status" value="1"/>
</dbReference>
<feature type="transmembrane region" description="Helical" evidence="12">
    <location>
        <begin position="42"/>
        <end position="65"/>
    </location>
</feature>
<keyword evidence="6" id="KW-0479">Metal-binding</keyword>
<evidence type="ECO:0000256" key="1">
    <source>
        <dbReference type="ARBA" id="ARBA00001970"/>
    </source>
</evidence>
<dbReference type="AlphaFoldDB" id="A0A9W4JQ52"/>
<feature type="transmembrane region" description="Helical" evidence="12">
    <location>
        <begin position="148"/>
        <end position="176"/>
    </location>
</feature>
<comment type="cofactor">
    <cofactor evidence="1">
        <name>heme b</name>
        <dbReference type="ChEBI" id="CHEBI:60344"/>
    </cofactor>
</comment>
<evidence type="ECO:0000256" key="10">
    <source>
        <dbReference type="ARBA" id="ARBA00023136"/>
    </source>
</evidence>
<keyword evidence="5 12" id="KW-0812">Transmembrane</keyword>
<keyword evidence="10 12" id="KW-0472">Membrane</keyword>
<feature type="transmembrane region" description="Helical" evidence="12">
    <location>
        <begin position="77"/>
        <end position="97"/>
    </location>
</feature>
<keyword evidence="3" id="KW-0813">Transport</keyword>
<proteinExistence type="predicted"/>
<dbReference type="EMBL" id="CAJVPD010000271">
    <property type="protein sequence ID" value="CAG8413385.1"/>
    <property type="molecule type" value="Genomic_DNA"/>
</dbReference>
<feature type="transmembrane region" description="Helical" evidence="12">
    <location>
        <begin position="188"/>
        <end position="205"/>
    </location>
</feature>
<evidence type="ECO:0000256" key="9">
    <source>
        <dbReference type="ARBA" id="ARBA00023004"/>
    </source>
</evidence>
<dbReference type="Proteomes" id="UP001152592">
    <property type="component" value="Unassembled WGS sequence"/>
</dbReference>
<keyword evidence="4" id="KW-0349">Heme</keyword>
<dbReference type="Pfam" id="PF03188">
    <property type="entry name" value="Cytochrom_B561"/>
    <property type="match status" value="1"/>
</dbReference>
<protein>
    <recommendedName>
        <fullName evidence="13">Cytochrome b561 domain-containing protein</fullName>
    </recommendedName>
</protein>